<dbReference type="PATRIC" id="fig|1161918.5.peg.1182"/>
<evidence type="ECO:0000313" key="3">
    <source>
        <dbReference type="Proteomes" id="UP000003759"/>
    </source>
</evidence>
<keyword evidence="1" id="KW-1133">Transmembrane helix</keyword>
<feature type="transmembrane region" description="Helical" evidence="1">
    <location>
        <begin position="102"/>
        <end position="122"/>
    </location>
</feature>
<dbReference type="OrthoDB" id="9918787at2"/>
<dbReference type="RefSeq" id="WP_014933378.1">
    <property type="nucleotide sequence ID" value="NC_018604.1"/>
</dbReference>
<gene>
    <name evidence="2" type="ORF">WESB_1671</name>
</gene>
<dbReference type="AlphaFoldDB" id="K0JLJ9"/>
<dbReference type="KEGG" id="bpw:WESB_1671"/>
<protein>
    <submittedName>
        <fullName evidence="2">Unclassified</fullName>
    </submittedName>
</protein>
<reference evidence="2 3" key="1">
    <citation type="journal article" date="2012" name="BMC Genomics">
        <title>Comparative genomics of Brachyspira pilosicoli strains: genome rearrangements, reductions and correlation of genetic compliment with phenotypic diversity.</title>
        <authorList>
            <person name="Mappley L.J."/>
            <person name="Black M.L."/>
            <person name="Abuoun M."/>
            <person name="Darby A.C."/>
            <person name="Woodward M.J."/>
            <person name="Parkhill J."/>
            <person name="Turner A.K."/>
            <person name="Bellgard M.I."/>
            <person name="La T."/>
            <person name="Phillips N.D."/>
            <person name="La Ragione R.M."/>
            <person name="Hampson D.J."/>
        </authorList>
    </citation>
    <scope>NUCLEOTIDE SEQUENCE [LARGE SCALE GENOMIC DNA]</scope>
    <source>
        <strain evidence="2">WesB</strain>
    </source>
</reference>
<keyword evidence="1" id="KW-0812">Transmembrane</keyword>
<organism evidence="2 3">
    <name type="scientific">Brachyspira pilosicoli WesB</name>
    <dbReference type="NCBI Taxonomy" id="1161918"/>
    <lineage>
        <taxon>Bacteria</taxon>
        <taxon>Pseudomonadati</taxon>
        <taxon>Spirochaetota</taxon>
        <taxon>Spirochaetia</taxon>
        <taxon>Brachyspirales</taxon>
        <taxon>Brachyspiraceae</taxon>
        <taxon>Brachyspira</taxon>
    </lineage>
</organism>
<sequence>MENNKEIIDKKVSSNNNKLPPEMIEEINEIFSISGSFNPLANKITDKNISEMTELHNKHDERVFNDKKNQRIYNILIIIILLVFFLVVMILFKNNIPFLEKILPLIISFAIGAFGGYGYGYYKKDRDSKN</sequence>
<dbReference type="Proteomes" id="UP000003759">
    <property type="component" value="Chromosome"/>
</dbReference>
<proteinExistence type="predicted"/>
<dbReference type="HOGENOM" id="CLU_1831301_0_0_12"/>
<evidence type="ECO:0000313" key="2">
    <source>
        <dbReference type="EMBL" id="CCG57136.1"/>
    </source>
</evidence>
<accession>K0JLJ9</accession>
<name>K0JLJ9_BRAPL</name>
<keyword evidence="1" id="KW-0472">Membrane</keyword>
<evidence type="ECO:0000256" key="1">
    <source>
        <dbReference type="SAM" id="Phobius"/>
    </source>
</evidence>
<feature type="transmembrane region" description="Helical" evidence="1">
    <location>
        <begin position="72"/>
        <end position="90"/>
    </location>
</feature>
<dbReference type="EMBL" id="HE793032">
    <property type="protein sequence ID" value="CCG57136.1"/>
    <property type="molecule type" value="Genomic_DNA"/>
</dbReference>